<dbReference type="AlphaFoldDB" id="A0A7W3MU09"/>
<evidence type="ECO:0000256" key="5">
    <source>
        <dbReference type="ARBA" id="ARBA00022692"/>
    </source>
</evidence>
<feature type="transmembrane region" description="Helical" evidence="11">
    <location>
        <begin position="106"/>
        <end position="125"/>
    </location>
</feature>
<comment type="function">
    <text evidence="11">Na(+)/H(+) antiporter that extrudes sodium in exchange for external protons.</text>
</comment>
<evidence type="ECO:0000256" key="6">
    <source>
        <dbReference type="ARBA" id="ARBA00022989"/>
    </source>
</evidence>
<keyword evidence="6 11" id="KW-1133">Transmembrane helix</keyword>
<accession>A0A7W3MU09</accession>
<evidence type="ECO:0000256" key="4">
    <source>
        <dbReference type="ARBA" id="ARBA00022475"/>
    </source>
</evidence>
<evidence type="ECO:0000256" key="3">
    <source>
        <dbReference type="ARBA" id="ARBA00022449"/>
    </source>
</evidence>
<evidence type="ECO:0000256" key="7">
    <source>
        <dbReference type="ARBA" id="ARBA00023053"/>
    </source>
</evidence>
<keyword evidence="3 11" id="KW-0050">Antiport</keyword>
<dbReference type="Gene3D" id="1.20.1530.10">
    <property type="entry name" value="Na+/H+ antiporter like domain"/>
    <property type="match status" value="1"/>
</dbReference>
<feature type="transmembrane region" description="Helical" evidence="11">
    <location>
        <begin position="29"/>
        <end position="47"/>
    </location>
</feature>
<feature type="transmembrane region" description="Helical" evidence="11">
    <location>
        <begin position="162"/>
        <end position="184"/>
    </location>
</feature>
<dbReference type="RefSeq" id="WP_182704076.1">
    <property type="nucleotide sequence ID" value="NZ_JACJII010000001.1"/>
</dbReference>
<name>A0A7W3MU09_9ACTN</name>
<evidence type="ECO:0000256" key="10">
    <source>
        <dbReference type="ARBA" id="ARBA00023201"/>
    </source>
</evidence>
<comment type="similarity">
    <text evidence="11">Belongs to the NhaA Na(+)/H(+) (TC 2.A.33) antiporter family.</text>
</comment>
<keyword evidence="2 11" id="KW-0813">Transport</keyword>
<keyword evidence="10 11" id="KW-0739">Sodium transport</keyword>
<keyword evidence="9 11" id="KW-0472">Membrane</keyword>
<evidence type="ECO:0000313" key="13">
    <source>
        <dbReference type="Proteomes" id="UP000539313"/>
    </source>
</evidence>
<proteinExistence type="inferred from homology"/>
<evidence type="ECO:0000256" key="1">
    <source>
        <dbReference type="ARBA" id="ARBA00004429"/>
    </source>
</evidence>
<feature type="transmembrane region" description="Helical" evidence="11">
    <location>
        <begin position="299"/>
        <end position="327"/>
    </location>
</feature>
<reference evidence="12 13" key="1">
    <citation type="submission" date="2020-08" db="EMBL/GenBank/DDBJ databases">
        <title>Sequencing the genomes of 1000 actinobacteria strains.</title>
        <authorList>
            <person name="Klenk H.-P."/>
        </authorList>
    </citation>
    <scope>NUCLEOTIDE SEQUENCE [LARGE SCALE GENOMIC DNA]</scope>
    <source>
        <strain evidence="12 13">DSM 45823</strain>
    </source>
</reference>
<keyword evidence="8 11" id="KW-0406">Ion transport</keyword>
<comment type="catalytic activity">
    <reaction evidence="11">
        <text>Na(+)(in) + 2 H(+)(out) = Na(+)(out) + 2 H(+)(in)</text>
        <dbReference type="Rhea" id="RHEA:29251"/>
        <dbReference type="ChEBI" id="CHEBI:15378"/>
        <dbReference type="ChEBI" id="CHEBI:29101"/>
    </reaction>
</comment>
<evidence type="ECO:0000256" key="9">
    <source>
        <dbReference type="ARBA" id="ARBA00023136"/>
    </source>
</evidence>
<keyword evidence="4 11" id="KW-1003">Cell membrane</keyword>
<gene>
    <name evidence="11" type="primary">nhaA</name>
    <name evidence="12" type="ORF">HNR21_000777</name>
</gene>
<keyword evidence="13" id="KW-1185">Reference proteome</keyword>
<dbReference type="NCBIfam" id="TIGR00773">
    <property type="entry name" value="NhaA"/>
    <property type="match status" value="1"/>
</dbReference>
<protein>
    <recommendedName>
        <fullName evidence="11">Na(+)/H(+) antiporter NhaA</fullName>
    </recommendedName>
    <alternativeName>
        <fullName evidence="11">Sodium/proton antiporter NhaA</fullName>
    </alternativeName>
</protein>
<evidence type="ECO:0000313" key="12">
    <source>
        <dbReference type="EMBL" id="MBA9001895.1"/>
    </source>
</evidence>
<dbReference type="GO" id="GO:0006885">
    <property type="term" value="P:regulation of pH"/>
    <property type="evidence" value="ECO:0007669"/>
    <property type="project" value="UniProtKB-UniRule"/>
</dbReference>
<feature type="transmembrane region" description="Helical" evidence="11">
    <location>
        <begin position="339"/>
        <end position="361"/>
    </location>
</feature>
<evidence type="ECO:0000256" key="11">
    <source>
        <dbReference type="HAMAP-Rule" id="MF_01844"/>
    </source>
</evidence>
<feature type="transmembrane region" description="Helical" evidence="11">
    <location>
        <begin position="373"/>
        <end position="391"/>
    </location>
</feature>
<dbReference type="Pfam" id="PF06965">
    <property type="entry name" value="Na_H_antiport_1"/>
    <property type="match status" value="1"/>
</dbReference>
<evidence type="ECO:0000256" key="2">
    <source>
        <dbReference type="ARBA" id="ARBA00022448"/>
    </source>
</evidence>
<dbReference type="GO" id="GO:0005886">
    <property type="term" value="C:plasma membrane"/>
    <property type="evidence" value="ECO:0007669"/>
    <property type="project" value="UniProtKB-SubCell"/>
</dbReference>
<dbReference type="GO" id="GO:0015385">
    <property type="term" value="F:sodium:proton antiporter activity"/>
    <property type="evidence" value="ECO:0007669"/>
    <property type="project" value="UniProtKB-UniRule"/>
</dbReference>
<dbReference type="PANTHER" id="PTHR30341:SF0">
    <property type="entry name" value="NA(+)_H(+) ANTIPORTER NHAA"/>
    <property type="match status" value="1"/>
</dbReference>
<comment type="subcellular location">
    <subcellularLocation>
        <location evidence="1">Cell inner membrane</location>
        <topology evidence="1">Multi-pass membrane protein</topology>
    </subcellularLocation>
    <subcellularLocation>
        <location evidence="11">Cell membrane</location>
        <topology evidence="11">Multi-pass membrane protein</topology>
    </subcellularLocation>
</comment>
<keyword evidence="5 11" id="KW-0812">Transmembrane</keyword>
<dbReference type="HAMAP" id="MF_01844">
    <property type="entry name" value="NhaA"/>
    <property type="match status" value="1"/>
</dbReference>
<feature type="transmembrane region" description="Helical" evidence="11">
    <location>
        <begin position="190"/>
        <end position="207"/>
    </location>
</feature>
<keyword evidence="7 11" id="KW-0915">Sodium</keyword>
<feature type="transmembrane region" description="Helical" evidence="11">
    <location>
        <begin position="67"/>
        <end position="85"/>
    </location>
</feature>
<comment type="caution">
    <text evidence="12">The sequence shown here is derived from an EMBL/GenBank/DDBJ whole genome shotgun (WGS) entry which is preliminary data.</text>
</comment>
<evidence type="ECO:0000256" key="8">
    <source>
        <dbReference type="ARBA" id="ARBA00023065"/>
    </source>
</evidence>
<dbReference type="Proteomes" id="UP000539313">
    <property type="component" value="Unassembled WGS sequence"/>
</dbReference>
<feature type="transmembrane region" description="Helical" evidence="11">
    <location>
        <begin position="131"/>
        <end position="155"/>
    </location>
</feature>
<dbReference type="PANTHER" id="PTHR30341">
    <property type="entry name" value="SODIUM ION/PROTON ANTIPORTER NHAA-RELATED"/>
    <property type="match status" value="1"/>
</dbReference>
<sequence>MPRPVAAIWPVQHTVRYSRNLAEALRTETIGGFIVLGATLVALAWANSPWNGAYEEFRHLELGPMDVAHWASSGLLALFFYIAGLELREEITHGELRRPRQAALPVIAAFAGMLVPAALFLAVSAGEPGAASGWAIPTATDIAFALAVLAVAFPACPAALRAFLLTLAVVDDLIAITIIALFYTHELAPLWLPAAVALIALFGVLQAKGVRTPWAHAPIALLAWYCVYRSGVHATIAGVALGMLTSPRETPDGRRTNAEQADHVLRPLSAGVCVPLFAFTSAGVALNPSALGEVATDRVALAVIAGLVVGKFLGVFGGAWAAVRLGLAGLGDDLRWRQLAGVALLAGVGFTVSLLIGGLAYTDPARVDNVTTAVLVASVVSAALATTAFRVHGRGRRTVRTG</sequence>
<dbReference type="InterPro" id="IPR004670">
    <property type="entry name" value="NhaA"/>
</dbReference>
<dbReference type="EMBL" id="JACJII010000001">
    <property type="protein sequence ID" value="MBA9001895.1"/>
    <property type="molecule type" value="Genomic_DNA"/>
</dbReference>
<dbReference type="InterPro" id="IPR023171">
    <property type="entry name" value="Na/H_antiporter_dom_sf"/>
</dbReference>
<organism evidence="12 13">
    <name type="scientific">Thermomonospora cellulosilytica</name>
    <dbReference type="NCBI Taxonomy" id="1411118"/>
    <lineage>
        <taxon>Bacteria</taxon>
        <taxon>Bacillati</taxon>
        <taxon>Actinomycetota</taxon>
        <taxon>Actinomycetes</taxon>
        <taxon>Streptosporangiales</taxon>
        <taxon>Thermomonosporaceae</taxon>
        <taxon>Thermomonospora</taxon>
    </lineage>
</organism>